<dbReference type="EMBL" id="FTLG01000077">
    <property type="protein sequence ID" value="SIP72870.1"/>
    <property type="molecule type" value="Genomic_DNA"/>
</dbReference>
<evidence type="ECO:0000313" key="4">
    <source>
        <dbReference type="Proteomes" id="UP000224871"/>
    </source>
</evidence>
<evidence type="ECO:0000313" key="2">
    <source>
        <dbReference type="EMBL" id="SIP72870.1"/>
    </source>
</evidence>
<dbReference type="RefSeq" id="WP_086956122.1">
    <property type="nucleotide sequence ID" value="NZ_CAWNQC010000223.1"/>
</dbReference>
<name>A0A1N6MVL7_9GAMM</name>
<dbReference type="OrthoDB" id="6447465at2"/>
<protein>
    <submittedName>
        <fullName evidence="2">Uncharacterized protein</fullName>
    </submittedName>
</protein>
<reference evidence="1 4" key="3">
    <citation type="journal article" date="2017" name="Nat. Microbiol.">
        <title>Natural product diversity associated with the nematode symbionts Photorhabdus and Xenorhabdus.</title>
        <authorList>
            <person name="Tobias N.J."/>
            <person name="Wolff H."/>
            <person name="Djahanschiri B."/>
            <person name="Grundmann F."/>
            <person name="Kronenwerth M."/>
            <person name="Shi Y.M."/>
            <person name="Simonyi S."/>
            <person name="Grun P."/>
            <person name="Shapiro-Ilan D."/>
            <person name="Pidot S.J."/>
            <person name="Stinear T.P."/>
            <person name="Ebersberger I."/>
            <person name="Bode H.B."/>
        </authorList>
    </citation>
    <scope>NUCLEOTIDE SEQUENCE [LARGE SCALE GENOMIC DNA]</scope>
    <source>
        <strain evidence="1 4">DSM 16336</strain>
    </source>
</reference>
<evidence type="ECO:0000313" key="1">
    <source>
        <dbReference type="EMBL" id="PHM38326.1"/>
    </source>
</evidence>
<keyword evidence="4" id="KW-1185">Reference proteome</keyword>
<reference evidence="3" key="2">
    <citation type="submission" date="2016-12" db="EMBL/GenBank/DDBJ databases">
        <authorList>
            <person name="Gaudriault S."/>
        </authorList>
    </citation>
    <scope>NUCLEOTIDE SEQUENCE [LARGE SCALE GENOMIC DNA]</scope>
    <source>
        <strain evidence="3">HGB1681 (deposited as PTA-6826 in the American Type Culture Collection)</strain>
    </source>
</reference>
<dbReference type="Proteomes" id="UP000196435">
    <property type="component" value="Unassembled WGS sequence"/>
</dbReference>
<gene>
    <name evidence="1" type="ORF">Xinn_00448</name>
    <name evidence="2" type="ORF">XIS1_1680107</name>
</gene>
<dbReference type="AlphaFoldDB" id="A0A1N6MVL7"/>
<sequence length="167" mass="18820">MTMLKERQHMIIRAMNDKNHLMKPISKEKLQFLGEAFGWDNLADDINYLVKVGLVNHYAIHFDDNGAYGFNPDSMALTAAGVDYANMDTMDDEMKSFTIKVHKNAFEQIETVIKMANITKAEKQIILEFIKNQGVEAALGKCIDTLLTKSDLIIALFSEAAKMKENG</sequence>
<dbReference type="EMBL" id="NIBU01000003">
    <property type="protein sequence ID" value="PHM38326.1"/>
    <property type="molecule type" value="Genomic_DNA"/>
</dbReference>
<evidence type="ECO:0000313" key="3">
    <source>
        <dbReference type="Proteomes" id="UP000196435"/>
    </source>
</evidence>
<dbReference type="Proteomes" id="UP000224871">
    <property type="component" value="Unassembled WGS sequence"/>
</dbReference>
<reference evidence="2" key="1">
    <citation type="submission" date="2016-12" db="EMBL/GenBank/DDBJ databases">
        <authorList>
            <person name="Song W.-J."/>
            <person name="Kurnit D.M."/>
        </authorList>
    </citation>
    <scope>NUCLEOTIDE SEQUENCE [LARGE SCALE GENOMIC DNA]</scope>
    <source>
        <strain evidence="2">HGB1681</strain>
    </source>
</reference>
<proteinExistence type="predicted"/>
<organism evidence="2 3">
    <name type="scientific">Xenorhabdus innexi</name>
    <dbReference type="NCBI Taxonomy" id="290109"/>
    <lineage>
        <taxon>Bacteria</taxon>
        <taxon>Pseudomonadati</taxon>
        <taxon>Pseudomonadota</taxon>
        <taxon>Gammaproteobacteria</taxon>
        <taxon>Enterobacterales</taxon>
        <taxon>Morganellaceae</taxon>
        <taxon>Xenorhabdus</taxon>
    </lineage>
</organism>
<accession>A0A1N6MVL7</accession>